<feature type="domain" description="VOC" evidence="1">
    <location>
        <begin position="150"/>
        <end position="270"/>
    </location>
</feature>
<dbReference type="Gene3D" id="3.10.180.10">
    <property type="entry name" value="2,3-Dihydroxybiphenyl 1,2-Dioxygenase, domain 1"/>
    <property type="match status" value="2"/>
</dbReference>
<protein>
    <submittedName>
        <fullName evidence="2">VOC family protein</fullName>
    </submittedName>
</protein>
<dbReference type="PANTHER" id="PTHR33993">
    <property type="entry name" value="GLYOXALASE-RELATED"/>
    <property type="match status" value="1"/>
</dbReference>
<evidence type="ECO:0000313" key="2">
    <source>
        <dbReference type="EMBL" id="MCZ4549953.1"/>
    </source>
</evidence>
<comment type="caution">
    <text evidence="2">The sequence shown here is derived from an EMBL/GenBank/DDBJ whole genome shotgun (WGS) entry which is preliminary data.</text>
</comment>
<dbReference type="InterPro" id="IPR029068">
    <property type="entry name" value="Glyas_Bleomycin-R_OHBP_Dase"/>
</dbReference>
<dbReference type="PANTHER" id="PTHR33993:SF10">
    <property type="entry name" value="CONSERVED PROTEIN"/>
    <property type="match status" value="1"/>
</dbReference>
<sequence length="271" mass="29168">MPAIDSHPDGVAVWIDLSSTEPDRAATFYGDLFGWDRTEPDQQMGGYSQFTYQGKLVAGLGPKQSPDMPDFWCTYFQTPDIEATVKQVSTSGGSVFVEPMEIPGQGTMAIVMDPGSDSGSNGGRNGHGAVFGLWEPLEHKGFQLYMEANAPCYFELLSTDFAKAVEFYPAVTGRQTITLSDTDEFRYAQLSLPDTKPGEGYAGIMDGRGFLPAEVPSHWSIYIGVADADATAARVGELGGTVVAAPMDTPYGRLATISDPWGAQIKLQQVP</sequence>
<feature type="domain" description="VOC" evidence="1">
    <location>
        <begin position="11"/>
        <end position="124"/>
    </location>
</feature>
<accession>A0ABT4MSH0</accession>
<dbReference type="Proteomes" id="UP001067235">
    <property type="component" value="Unassembled WGS sequence"/>
</dbReference>
<organism evidence="2 3">
    <name type="scientific">Gordonia rubripertincta</name>
    <name type="common">Rhodococcus corallinus</name>
    <dbReference type="NCBI Taxonomy" id="36822"/>
    <lineage>
        <taxon>Bacteria</taxon>
        <taxon>Bacillati</taxon>
        <taxon>Actinomycetota</taxon>
        <taxon>Actinomycetes</taxon>
        <taxon>Mycobacteriales</taxon>
        <taxon>Gordoniaceae</taxon>
        <taxon>Gordonia</taxon>
    </lineage>
</organism>
<keyword evidence="3" id="KW-1185">Reference proteome</keyword>
<dbReference type="SUPFAM" id="SSF54593">
    <property type="entry name" value="Glyoxalase/Bleomycin resistance protein/Dihydroxybiphenyl dioxygenase"/>
    <property type="match status" value="2"/>
</dbReference>
<dbReference type="EMBL" id="JAPWIE010000002">
    <property type="protein sequence ID" value="MCZ4549953.1"/>
    <property type="molecule type" value="Genomic_DNA"/>
</dbReference>
<dbReference type="InterPro" id="IPR037523">
    <property type="entry name" value="VOC_core"/>
</dbReference>
<gene>
    <name evidence="2" type="ORF">O4213_08155</name>
</gene>
<dbReference type="InterPro" id="IPR004360">
    <property type="entry name" value="Glyas_Fos-R_dOase_dom"/>
</dbReference>
<dbReference type="RefSeq" id="WP_084839628.1">
    <property type="nucleotide sequence ID" value="NZ_JAPWIE010000002.1"/>
</dbReference>
<dbReference type="PROSITE" id="PS51819">
    <property type="entry name" value="VOC"/>
    <property type="match status" value="2"/>
</dbReference>
<evidence type="ECO:0000313" key="3">
    <source>
        <dbReference type="Proteomes" id="UP001067235"/>
    </source>
</evidence>
<reference evidence="2" key="1">
    <citation type="submission" date="2022-12" db="EMBL/GenBank/DDBJ databases">
        <authorList>
            <person name="Krivoruchko A.V."/>
            <person name="Elkin A."/>
        </authorList>
    </citation>
    <scope>NUCLEOTIDE SEQUENCE</scope>
    <source>
        <strain evidence="2">IEGM 1388</strain>
    </source>
</reference>
<dbReference type="Pfam" id="PF00903">
    <property type="entry name" value="Glyoxalase"/>
    <property type="match status" value="2"/>
</dbReference>
<evidence type="ECO:0000259" key="1">
    <source>
        <dbReference type="PROSITE" id="PS51819"/>
    </source>
</evidence>
<name>A0ABT4MSH0_GORRU</name>
<dbReference type="InterPro" id="IPR052164">
    <property type="entry name" value="Anthracycline_SecMetBiosynth"/>
</dbReference>
<dbReference type="CDD" id="cd07247">
    <property type="entry name" value="SgaA_N_like"/>
    <property type="match status" value="2"/>
</dbReference>
<proteinExistence type="predicted"/>